<sequence>MIEELFEFVFRAIFYPIGWPVVKLITLGKYPSKNAWFSTRPESDWTMGIGIAISLIAMMAALAQFEAVR</sequence>
<proteinExistence type="predicted"/>
<keyword evidence="3" id="KW-1185">Reference proteome</keyword>
<keyword evidence="1" id="KW-0812">Transmembrane</keyword>
<accession>A0ABT9CQ83</accession>
<evidence type="ECO:0000313" key="2">
    <source>
        <dbReference type="EMBL" id="MDO7926000.1"/>
    </source>
</evidence>
<organism evidence="2 3">
    <name type="scientific">Pseudomonas serbiensis</name>
    <dbReference type="NCBI Taxonomy" id="3064350"/>
    <lineage>
        <taxon>Bacteria</taxon>
        <taxon>Pseudomonadati</taxon>
        <taxon>Pseudomonadota</taxon>
        <taxon>Gammaproteobacteria</taxon>
        <taxon>Pseudomonadales</taxon>
        <taxon>Pseudomonadaceae</taxon>
        <taxon>Pseudomonas</taxon>
    </lineage>
</organism>
<comment type="caution">
    <text evidence="2">The sequence shown here is derived from an EMBL/GenBank/DDBJ whole genome shotgun (WGS) entry which is preliminary data.</text>
</comment>
<dbReference type="Proteomes" id="UP001223016">
    <property type="component" value="Unassembled WGS sequence"/>
</dbReference>
<name>A0ABT9CQ83_9PSED</name>
<reference evidence="2 3" key="1">
    <citation type="submission" date="2023-07" db="EMBL/GenBank/DDBJ databases">
        <title>Identification of four novel Pseudomonas species associated with bacterial leaf spot of cucurbits.</title>
        <authorList>
            <person name="Fullem K.R."/>
        </authorList>
    </citation>
    <scope>NUCLEOTIDE SEQUENCE [LARGE SCALE GENOMIC DNA]</scope>
    <source>
        <strain evidence="2 3">KFB 138</strain>
    </source>
</reference>
<keyword evidence="1" id="KW-0472">Membrane</keyword>
<protein>
    <submittedName>
        <fullName evidence="2">Uncharacterized protein</fullName>
    </submittedName>
</protein>
<dbReference type="RefSeq" id="WP_201000827.1">
    <property type="nucleotide sequence ID" value="NZ_JAUQOO010000002.1"/>
</dbReference>
<gene>
    <name evidence="2" type="ORF">Q6A51_04365</name>
</gene>
<dbReference type="EMBL" id="JAUQOO010000002">
    <property type="protein sequence ID" value="MDO7926000.1"/>
    <property type="molecule type" value="Genomic_DNA"/>
</dbReference>
<feature type="transmembrane region" description="Helical" evidence="1">
    <location>
        <begin position="45"/>
        <end position="65"/>
    </location>
</feature>
<evidence type="ECO:0000256" key="1">
    <source>
        <dbReference type="SAM" id="Phobius"/>
    </source>
</evidence>
<evidence type="ECO:0000313" key="3">
    <source>
        <dbReference type="Proteomes" id="UP001223016"/>
    </source>
</evidence>
<keyword evidence="1" id="KW-1133">Transmembrane helix</keyword>